<reference evidence="2" key="1">
    <citation type="journal article" date="2019" name="Int. J. Syst. Evol. Microbiol.">
        <title>The Global Catalogue of Microorganisms (GCM) 10K type strain sequencing project: providing services to taxonomists for standard genome sequencing and annotation.</title>
        <authorList>
            <consortium name="The Broad Institute Genomics Platform"/>
            <consortium name="The Broad Institute Genome Sequencing Center for Infectious Disease"/>
            <person name="Wu L."/>
            <person name="Ma J."/>
        </authorList>
    </citation>
    <scope>NUCLEOTIDE SEQUENCE [LARGE SCALE GENOMIC DNA]</scope>
    <source>
        <strain evidence="2">CECT 7706</strain>
    </source>
</reference>
<evidence type="ECO:0000313" key="1">
    <source>
        <dbReference type="EMBL" id="MDN3690309.1"/>
    </source>
</evidence>
<accession>A0ABT8CBW3</accession>
<gene>
    <name evidence="1" type="ORF">QWZ15_20975</name>
</gene>
<organism evidence="1 2">
    <name type="scientific">Cyclobacterium jeungdonense</name>
    <dbReference type="NCBI Taxonomy" id="708087"/>
    <lineage>
        <taxon>Bacteria</taxon>
        <taxon>Pseudomonadati</taxon>
        <taxon>Bacteroidota</taxon>
        <taxon>Cytophagia</taxon>
        <taxon>Cytophagales</taxon>
        <taxon>Cyclobacteriaceae</taxon>
        <taxon>Cyclobacterium</taxon>
    </lineage>
</organism>
<keyword evidence="2" id="KW-1185">Reference proteome</keyword>
<comment type="caution">
    <text evidence="1">The sequence shown here is derived from an EMBL/GenBank/DDBJ whole genome shotgun (WGS) entry which is preliminary data.</text>
</comment>
<proteinExistence type="predicted"/>
<protein>
    <submittedName>
        <fullName evidence="1">Uncharacterized protein</fullName>
    </submittedName>
</protein>
<evidence type="ECO:0000313" key="2">
    <source>
        <dbReference type="Proteomes" id="UP001236663"/>
    </source>
</evidence>
<name>A0ABT8CBW3_9BACT</name>
<dbReference type="EMBL" id="JAUFQS010000047">
    <property type="protein sequence ID" value="MDN3690309.1"/>
    <property type="molecule type" value="Genomic_DNA"/>
</dbReference>
<dbReference type="Proteomes" id="UP001236663">
    <property type="component" value="Unassembled WGS sequence"/>
</dbReference>
<sequence length="67" mass="7684">MISGTRNFIGIEFNKEIASEDFDMIIRPQMRLSIAENLLIGIVTGIPVSRENERFSSFLRIIYEPGH</sequence>
<dbReference type="RefSeq" id="WP_205602008.1">
    <property type="nucleotide sequence ID" value="NZ_JAUFQS010000047.1"/>
</dbReference>